<organism evidence="1 2">
    <name type="scientific">Mycobacterium shinjukuense</name>
    <dbReference type="NCBI Taxonomy" id="398694"/>
    <lineage>
        <taxon>Bacteria</taxon>
        <taxon>Bacillati</taxon>
        <taxon>Actinomycetota</taxon>
        <taxon>Actinomycetes</taxon>
        <taxon>Mycobacteriales</taxon>
        <taxon>Mycobacteriaceae</taxon>
        <taxon>Mycobacterium</taxon>
    </lineage>
</organism>
<sequence length="115" mass="12233">MDARRQRVFQISPEQWMHSAAQVTTQGEGLAVGHLSSDYRMQAAQFGWQGASAMALNAKMDDWLDASRALLTRIGDHAYGLQEAAIGHAAAEAERAQALAQVGVSADVVAGPRGV</sequence>
<gene>
    <name evidence="1" type="ORF">MSHI_21510</name>
</gene>
<dbReference type="AlphaFoldDB" id="A0A7I7MPW8"/>
<dbReference type="KEGG" id="mshj:MSHI_21510"/>
<proteinExistence type="predicted"/>
<dbReference type="InterPro" id="IPR036689">
    <property type="entry name" value="ESAT-6-like_sf"/>
</dbReference>
<dbReference type="Gene3D" id="1.10.287.1060">
    <property type="entry name" value="ESAT-6-like"/>
    <property type="match status" value="1"/>
</dbReference>
<dbReference type="EMBL" id="AP022575">
    <property type="protein sequence ID" value="BBX74245.1"/>
    <property type="molecule type" value="Genomic_DNA"/>
</dbReference>
<reference evidence="1 2" key="1">
    <citation type="journal article" date="2019" name="Emerg. Microbes Infect.">
        <title>Comprehensive subspecies identification of 175 nontuberculous mycobacteria species based on 7547 genomic profiles.</title>
        <authorList>
            <person name="Matsumoto Y."/>
            <person name="Kinjo T."/>
            <person name="Motooka D."/>
            <person name="Nabeya D."/>
            <person name="Jung N."/>
            <person name="Uechi K."/>
            <person name="Horii T."/>
            <person name="Iida T."/>
            <person name="Fujita J."/>
            <person name="Nakamura S."/>
        </authorList>
    </citation>
    <scope>NUCLEOTIDE SEQUENCE [LARGE SCALE GENOMIC DNA]</scope>
    <source>
        <strain evidence="1 2">JCM 14233</strain>
    </source>
</reference>
<dbReference type="Proteomes" id="UP000467236">
    <property type="component" value="Chromosome"/>
</dbReference>
<protein>
    <recommendedName>
        <fullName evidence="3">WXG100 family type VII secretion target</fullName>
    </recommendedName>
</protein>
<evidence type="ECO:0000313" key="2">
    <source>
        <dbReference type="Proteomes" id="UP000467236"/>
    </source>
</evidence>
<keyword evidence="2" id="KW-1185">Reference proteome</keyword>
<evidence type="ECO:0008006" key="3">
    <source>
        <dbReference type="Google" id="ProtNLM"/>
    </source>
</evidence>
<name>A0A7I7MPW8_9MYCO</name>
<evidence type="ECO:0000313" key="1">
    <source>
        <dbReference type="EMBL" id="BBX74245.1"/>
    </source>
</evidence>
<dbReference type="SUPFAM" id="SSF140453">
    <property type="entry name" value="EsxAB dimer-like"/>
    <property type="match status" value="1"/>
</dbReference>
<accession>A0A7I7MPW8</accession>